<organism evidence="2 3">
    <name type="scientific">Phialophora macrospora</name>
    <dbReference type="NCBI Taxonomy" id="1851006"/>
    <lineage>
        <taxon>Eukaryota</taxon>
        <taxon>Fungi</taxon>
        <taxon>Dikarya</taxon>
        <taxon>Ascomycota</taxon>
        <taxon>Pezizomycotina</taxon>
        <taxon>Eurotiomycetes</taxon>
        <taxon>Chaetothyriomycetidae</taxon>
        <taxon>Chaetothyriales</taxon>
        <taxon>Herpotrichiellaceae</taxon>
        <taxon>Phialophora</taxon>
    </lineage>
</organism>
<accession>A0A0D2CMA9</accession>
<keyword evidence="1" id="KW-0472">Membrane</keyword>
<evidence type="ECO:0008006" key="4">
    <source>
        <dbReference type="Google" id="ProtNLM"/>
    </source>
</evidence>
<keyword evidence="1" id="KW-0812">Transmembrane</keyword>
<name>A0A0D2CMA9_9EURO</name>
<evidence type="ECO:0000313" key="3">
    <source>
        <dbReference type="Proteomes" id="UP000054266"/>
    </source>
</evidence>
<dbReference type="Proteomes" id="UP000054266">
    <property type="component" value="Unassembled WGS sequence"/>
</dbReference>
<sequence>MEPAQFVMIQHYGAKDPRKQHALQVMEVKAHAARLSHIKRRKKQHRLYCPNCHALTLAKLPDQLAWSRVLSFADRSSENEDDIPVLCVCPQSPLGQGKVDPFSSGQSDELPALMRKGLDYVIEVLWPMNSPALQGALLKSTIMAWRTAGVQSDLEYHAQISNAASLCLASSTDPAIQRPLALIRLRHQNKAIQLIQGAINSLTQPPSAALIACIMNVSTSGLQDLIPPREQPIPTSPVSKGFNFALYARFKPTEEHYRAAAELVRQRGGLETLPPGLAHPLQLEDVHRANRCIGLPKFSLLAYLAERGDNPAYAFETSASQLLSNLGSGFHFCDDHDPDRRLRELVLQARNFTAAIDQYERNDPLRCPLSELATQSIIILHRLLTLPKLGSDAFEEPMTEEEHRYEIARLSTLIYANLVIFPSGSRDQPRHGLAELLHEQLCLYHQQSHDQGSTQASESSTIDSLVLWAVVLGGIASSGIAIRSWFAARLGMYMTNQRLVWGELDRTLHTLLYWDYVMAGPTEDLWNEAVETRHPK</sequence>
<evidence type="ECO:0000313" key="2">
    <source>
        <dbReference type="EMBL" id="KIW66361.1"/>
    </source>
</evidence>
<feature type="transmembrane region" description="Helical" evidence="1">
    <location>
        <begin position="465"/>
        <end position="486"/>
    </location>
</feature>
<gene>
    <name evidence="2" type="ORF">PV04_05697</name>
</gene>
<keyword evidence="1" id="KW-1133">Transmembrane helix</keyword>
<keyword evidence="3" id="KW-1185">Reference proteome</keyword>
<dbReference type="PANTHER" id="PTHR37540">
    <property type="entry name" value="TRANSCRIPTION FACTOR (ACR-2), PUTATIVE-RELATED-RELATED"/>
    <property type="match status" value="1"/>
</dbReference>
<protein>
    <recommendedName>
        <fullName evidence="4">Transcription factor domain-containing protein</fullName>
    </recommendedName>
</protein>
<evidence type="ECO:0000256" key="1">
    <source>
        <dbReference type="SAM" id="Phobius"/>
    </source>
</evidence>
<dbReference type="PANTHER" id="PTHR37540:SF5">
    <property type="entry name" value="TRANSCRIPTION FACTOR DOMAIN-CONTAINING PROTEIN"/>
    <property type="match status" value="1"/>
</dbReference>
<reference evidence="2 3" key="1">
    <citation type="submission" date="2015-01" db="EMBL/GenBank/DDBJ databases">
        <title>The Genome Sequence of Capronia semiimmersa CBS27337.</title>
        <authorList>
            <consortium name="The Broad Institute Genomics Platform"/>
            <person name="Cuomo C."/>
            <person name="de Hoog S."/>
            <person name="Gorbushina A."/>
            <person name="Stielow B."/>
            <person name="Teixiera M."/>
            <person name="Abouelleil A."/>
            <person name="Chapman S.B."/>
            <person name="Priest M."/>
            <person name="Young S.K."/>
            <person name="Wortman J."/>
            <person name="Nusbaum C."/>
            <person name="Birren B."/>
        </authorList>
    </citation>
    <scope>NUCLEOTIDE SEQUENCE [LARGE SCALE GENOMIC DNA]</scope>
    <source>
        <strain evidence="2 3">CBS 27337</strain>
    </source>
</reference>
<dbReference type="HOGENOM" id="CLU_015771_0_1_1"/>
<dbReference type="AlphaFoldDB" id="A0A0D2CMA9"/>
<dbReference type="EMBL" id="KN846959">
    <property type="protein sequence ID" value="KIW66361.1"/>
    <property type="molecule type" value="Genomic_DNA"/>
</dbReference>
<proteinExistence type="predicted"/>